<evidence type="ECO:0000259" key="5">
    <source>
        <dbReference type="Pfam" id="PF13505"/>
    </source>
</evidence>
<dbReference type="PANTHER" id="PTHR34001">
    <property type="entry name" value="BLL7405 PROTEIN"/>
    <property type="match status" value="1"/>
</dbReference>
<dbReference type="InterPro" id="IPR051692">
    <property type="entry name" value="OMP-like"/>
</dbReference>
<comment type="similarity">
    <text evidence="4">Belongs to the Omp25/RopB family.</text>
</comment>
<organism evidence="6 7">
    <name type="scientific">Ascidiaceihabitans donghaensis</name>
    <dbReference type="NCBI Taxonomy" id="1510460"/>
    <lineage>
        <taxon>Bacteria</taxon>
        <taxon>Pseudomonadati</taxon>
        <taxon>Pseudomonadota</taxon>
        <taxon>Alphaproteobacteria</taxon>
        <taxon>Rhodobacterales</taxon>
        <taxon>Paracoccaceae</taxon>
        <taxon>Ascidiaceihabitans</taxon>
    </lineage>
</organism>
<evidence type="ECO:0000256" key="2">
    <source>
        <dbReference type="ARBA" id="ARBA00022729"/>
    </source>
</evidence>
<evidence type="ECO:0000313" key="7">
    <source>
        <dbReference type="Proteomes" id="UP000244880"/>
    </source>
</evidence>
<proteinExistence type="inferred from homology"/>
<evidence type="ECO:0000313" key="6">
    <source>
        <dbReference type="EMBL" id="SPH22125.1"/>
    </source>
</evidence>
<dbReference type="Proteomes" id="UP000244880">
    <property type="component" value="Unassembled WGS sequence"/>
</dbReference>
<gene>
    <name evidence="6" type="ORF">ASD8599_02870</name>
</gene>
<evidence type="ECO:0000256" key="1">
    <source>
        <dbReference type="ARBA" id="ARBA00004370"/>
    </source>
</evidence>
<dbReference type="EMBL" id="OMOR01000001">
    <property type="protein sequence ID" value="SPH22125.1"/>
    <property type="molecule type" value="Genomic_DNA"/>
</dbReference>
<keyword evidence="3" id="KW-0472">Membrane</keyword>
<dbReference type="PANTHER" id="PTHR34001:SF3">
    <property type="entry name" value="BLL7405 PROTEIN"/>
    <property type="match status" value="1"/>
</dbReference>
<reference evidence="6 7" key="1">
    <citation type="submission" date="2018-03" db="EMBL/GenBank/DDBJ databases">
        <authorList>
            <person name="Keele B.F."/>
        </authorList>
    </citation>
    <scope>NUCLEOTIDE SEQUENCE [LARGE SCALE GENOMIC DNA]</scope>
    <source>
        <strain evidence="6 7">CECT 8599</strain>
    </source>
</reference>
<evidence type="ECO:0000256" key="3">
    <source>
        <dbReference type="ARBA" id="ARBA00023136"/>
    </source>
</evidence>
<dbReference type="GO" id="GO:0016020">
    <property type="term" value="C:membrane"/>
    <property type="evidence" value="ECO:0007669"/>
    <property type="project" value="UniProtKB-SubCell"/>
</dbReference>
<dbReference type="Gene3D" id="2.40.160.20">
    <property type="match status" value="1"/>
</dbReference>
<accession>A0A2R8BGM7</accession>
<comment type="subcellular location">
    <subcellularLocation>
        <location evidence="1">Membrane</location>
    </subcellularLocation>
</comment>
<protein>
    <recommendedName>
        <fullName evidence="5">Outer membrane protein beta-barrel domain-containing protein</fullName>
    </recommendedName>
</protein>
<sequence>MLYRELILTSAIILGLGAEAQAQDRWAGFYAGLSLDAVDTSSDVASNATHRYSDNGASLGLYAGYNYARANGFVWGPEIALTGINASGSRSDAALGTSSFRGSFLLNPRMRLGYATDRAFFYGMVGLGITDAGAEPDTNSGTDIYVSGSIGIGAEFALRDDWSTKIEAVHYTWNDVNKTFNGNVQGVDTKTTQFTIGLSRKF</sequence>
<dbReference type="Pfam" id="PF13505">
    <property type="entry name" value="OMP_b-brl"/>
    <property type="match status" value="1"/>
</dbReference>
<dbReference type="RefSeq" id="WP_181364491.1">
    <property type="nucleotide sequence ID" value="NZ_OMOR01000001.1"/>
</dbReference>
<dbReference type="SUPFAM" id="SSF56925">
    <property type="entry name" value="OMPA-like"/>
    <property type="match status" value="1"/>
</dbReference>
<keyword evidence="7" id="KW-1185">Reference proteome</keyword>
<dbReference type="AlphaFoldDB" id="A0A2R8BGM7"/>
<name>A0A2R8BGM7_9RHOB</name>
<feature type="domain" description="Outer membrane protein beta-barrel" evidence="5">
    <location>
        <begin position="10"/>
        <end position="202"/>
    </location>
</feature>
<dbReference type="InterPro" id="IPR011250">
    <property type="entry name" value="OMP/PagP_B-barrel"/>
</dbReference>
<dbReference type="InterPro" id="IPR027385">
    <property type="entry name" value="Beta-barrel_OMP"/>
</dbReference>
<evidence type="ECO:0000256" key="4">
    <source>
        <dbReference type="ARBA" id="ARBA00038306"/>
    </source>
</evidence>
<keyword evidence="2" id="KW-0732">Signal</keyword>